<dbReference type="Proteomes" id="UP001174997">
    <property type="component" value="Unassembled WGS sequence"/>
</dbReference>
<reference evidence="2" key="1">
    <citation type="submission" date="2023-06" db="EMBL/GenBank/DDBJ databases">
        <title>Genome-scale phylogeny and comparative genomics of the fungal order Sordariales.</title>
        <authorList>
            <consortium name="Lawrence Berkeley National Laboratory"/>
            <person name="Hensen N."/>
            <person name="Bonometti L."/>
            <person name="Westerberg I."/>
            <person name="Brannstrom I.O."/>
            <person name="Guillou S."/>
            <person name="Cros-Aarteil S."/>
            <person name="Calhoun S."/>
            <person name="Haridas S."/>
            <person name="Kuo A."/>
            <person name="Mondo S."/>
            <person name="Pangilinan J."/>
            <person name="Riley R."/>
            <person name="Labutti K."/>
            <person name="Andreopoulos B."/>
            <person name="Lipzen A."/>
            <person name="Chen C."/>
            <person name="Yanf M."/>
            <person name="Daum C."/>
            <person name="Ng V."/>
            <person name="Clum A."/>
            <person name="Steindorff A."/>
            <person name="Ohm R."/>
            <person name="Martin F."/>
            <person name="Silar P."/>
            <person name="Natvig D."/>
            <person name="Lalanne C."/>
            <person name="Gautier V."/>
            <person name="Ament-Velasquez S.L."/>
            <person name="Kruys A."/>
            <person name="Hutchinson M.I."/>
            <person name="Powell A.J."/>
            <person name="Barry K."/>
            <person name="Miller A.N."/>
            <person name="Grigoriev I.V."/>
            <person name="Debuchy R."/>
            <person name="Gladieux P."/>
            <person name="Thoren M.H."/>
            <person name="Johannesson H."/>
        </authorList>
    </citation>
    <scope>NUCLEOTIDE SEQUENCE</scope>
    <source>
        <strain evidence="2">CBS 307.81</strain>
    </source>
</reference>
<comment type="caution">
    <text evidence="2">The sequence shown here is derived from an EMBL/GenBank/DDBJ whole genome shotgun (WGS) entry which is preliminary data.</text>
</comment>
<gene>
    <name evidence="2" type="ORF">QBC41DRAFT_107947</name>
</gene>
<dbReference type="EMBL" id="JAULSY010000042">
    <property type="protein sequence ID" value="KAK0669505.1"/>
    <property type="molecule type" value="Genomic_DNA"/>
</dbReference>
<dbReference type="AlphaFoldDB" id="A0AA39ZEH8"/>
<evidence type="ECO:0000313" key="2">
    <source>
        <dbReference type="EMBL" id="KAK0669505.1"/>
    </source>
</evidence>
<feature type="compositionally biased region" description="Polar residues" evidence="1">
    <location>
        <begin position="240"/>
        <end position="261"/>
    </location>
</feature>
<feature type="region of interest" description="Disordered" evidence="1">
    <location>
        <begin position="177"/>
        <end position="262"/>
    </location>
</feature>
<feature type="compositionally biased region" description="Polar residues" evidence="1">
    <location>
        <begin position="190"/>
        <end position="212"/>
    </location>
</feature>
<proteinExistence type="predicted"/>
<name>A0AA39ZEH8_9PEZI</name>
<sequence length="417" mass="47225">MIPASYGENVEDSSVISIQQVQGLRYSTTAANSMVKLPRRVDDESQLGKIWEYITLRRSQKYEELYSLLELPVGEGKYLKKDLHQYLEAEQLAEVIQRIRCEKRLNGAHTKMFVVKLAYQILAKEGWGPRWFGAGNANASAKTRTLLWPEDSTTLLFYFAMFVYRVQDNLKSRITQQNSLARRKRDDASTRTATPSLDRPQVSTPETEYQFDTTPTTSRPCTPPDRQVPEMQALWDSANPAASAQRAQHTAQLPTPPTGVSSPIPIRQVLEVAQPEPEMPPQNGQSFFASLVSEVTVNKKRKRAKTLAGLQDPDIYDVEIPPNAKLTYRVFVKDGTDSSDLIDAPFEFKHTDSIISEGAFEGLMASFEQAQYRRPHMWIQTPYGRRIITTSGEWDQAVLLIYNLRRAGGMVEVDVFV</sequence>
<organism evidence="2 3">
    <name type="scientific">Cercophora samala</name>
    <dbReference type="NCBI Taxonomy" id="330535"/>
    <lineage>
        <taxon>Eukaryota</taxon>
        <taxon>Fungi</taxon>
        <taxon>Dikarya</taxon>
        <taxon>Ascomycota</taxon>
        <taxon>Pezizomycotina</taxon>
        <taxon>Sordariomycetes</taxon>
        <taxon>Sordariomycetidae</taxon>
        <taxon>Sordariales</taxon>
        <taxon>Lasiosphaeriaceae</taxon>
        <taxon>Cercophora</taxon>
    </lineage>
</organism>
<evidence type="ECO:0000313" key="3">
    <source>
        <dbReference type="Proteomes" id="UP001174997"/>
    </source>
</evidence>
<keyword evidence="3" id="KW-1185">Reference proteome</keyword>
<accession>A0AA39ZEH8</accession>
<evidence type="ECO:0000256" key="1">
    <source>
        <dbReference type="SAM" id="MobiDB-lite"/>
    </source>
</evidence>
<protein>
    <submittedName>
        <fullName evidence="2">Uncharacterized protein</fullName>
    </submittedName>
</protein>